<sequence>MPGVTQDIKWEKDLCFCVAEKMFLVLGFEENPITGSFKVPDEEFDAFCEREGFAPAPYLARYKWVAFDNLNRLQQQEWQQCINKSYNLVRAKLPKKKQQELERIS</sequence>
<accession>A0A5C8KDG8</accession>
<dbReference type="PANTHER" id="PTHR35145:SF1">
    <property type="entry name" value="CYTOPLASMIC PROTEIN"/>
    <property type="match status" value="1"/>
</dbReference>
<dbReference type="InterPro" id="IPR038056">
    <property type="entry name" value="YjbR-like_sf"/>
</dbReference>
<dbReference type="PANTHER" id="PTHR35145">
    <property type="entry name" value="CYTOPLASMIC PROTEIN-RELATED"/>
    <property type="match status" value="1"/>
</dbReference>
<gene>
    <name evidence="1" type="ORF">FVR03_02015</name>
</gene>
<dbReference type="SUPFAM" id="SSF142906">
    <property type="entry name" value="YjbR-like"/>
    <property type="match status" value="1"/>
</dbReference>
<dbReference type="Pfam" id="PF04237">
    <property type="entry name" value="YjbR"/>
    <property type="match status" value="1"/>
</dbReference>
<reference evidence="1 2" key="1">
    <citation type="submission" date="2019-08" db="EMBL/GenBank/DDBJ databases">
        <authorList>
            <person name="Shi S."/>
        </authorList>
    </citation>
    <scope>NUCLEOTIDE SEQUENCE [LARGE SCALE GENOMIC DNA]</scope>
    <source>
        <strain evidence="1 2">GY10130</strain>
    </source>
</reference>
<name>A0A5C8KDG8_9BACT</name>
<dbReference type="Proteomes" id="UP000321926">
    <property type="component" value="Unassembled WGS sequence"/>
</dbReference>
<evidence type="ECO:0008006" key="3">
    <source>
        <dbReference type="Google" id="ProtNLM"/>
    </source>
</evidence>
<dbReference type="EMBL" id="VRTY01000005">
    <property type="protein sequence ID" value="TXK52126.1"/>
    <property type="molecule type" value="Genomic_DNA"/>
</dbReference>
<protein>
    <recommendedName>
        <fullName evidence="3">MmcQ/YjbR family DNA-binding protein</fullName>
    </recommendedName>
</protein>
<comment type="caution">
    <text evidence="1">The sequence shown here is derived from an EMBL/GenBank/DDBJ whole genome shotgun (WGS) entry which is preliminary data.</text>
</comment>
<dbReference type="AlphaFoldDB" id="A0A5C8KDG8"/>
<dbReference type="InterPro" id="IPR058532">
    <property type="entry name" value="YjbR/MT2646/Rv2570-like"/>
</dbReference>
<keyword evidence="2" id="KW-1185">Reference proteome</keyword>
<dbReference type="Gene3D" id="3.90.1150.30">
    <property type="match status" value="1"/>
</dbReference>
<proteinExistence type="predicted"/>
<evidence type="ECO:0000313" key="2">
    <source>
        <dbReference type="Proteomes" id="UP000321926"/>
    </source>
</evidence>
<organism evidence="1 2">
    <name type="scientific">Pontibacter qinzhouensis</name>
    <dbReference type="NCBI Taxonomy" id="2603253"/>
    <lineage>
        <taxon>Bacteria</taxon>
        <taxon>Pseudomonadati</taxon>
        <taxon>Bacteroidota</taxon>
        <taxon>Cytophagia</taxon>
        <taxon>Cytophagales</taxon>
        <taxon>Hymenobacteraceae</taxon>
        <taxon>Pontibacter</taxon>
    </lineage>
</organism>
<dbReference type="InterPro" id="IPR007351">
    <property type="entry name" value="YjbR"/>
</dbReference>
<evidence type="ECO:0000313" key="1">
    <source>
        <dbReference type="EMBL" id="TXK52126.1"/>
    </source>
</evidence>
<dbReference type="OrthoDB" id="9789813at2"/>